<proteinExistence type="predicted"/>
<dbReference type="EMBL" id="QKTW01000021">
    <property type="protein sequence ID" value="PZF71954.1"/>
    <property type="molecule type" value="Genomic_DNA"/>
</dbReference>
<evidence type="ECO:0000313" key="2">
    <source>
        <dbReference type="EMBL" id="PZF71954.1"/>
    </source>
</evidence>
<evidence type="ECO:0000256" key="1">
    <source>
        <dbReference type="SAM" id="Phobius"/>
    </source>
</evidence>
<reference evidence="2 3" key="1">
    <citation type="submission" date="2018-06" db="EMBL/GenBank/DDBJ databases">
        <title>Mucibacter soli gen. nov., sp. nov., a new member of the family Chitinophagaceae producing mucin.</title>
        <authorList>
            <person name="Kim M.-K."/>
            <person name="Park S."/>
            <person name="Kim T.-S."/>
            <person name="Joung Y."/>
            <person name="Han J.-H."/>
            <person name="Kim S.B."/>
        </authorList>
    </citation>
    <scope>NUCLEOTIDE SEQUENCE [LARGE SCALE GENOMIC DNA]</scope>
    <source>
        <strain evidence="2 3">R1-15</strain>
    </source>
</reference>
<keyword evidence="1" id="KW-0812">Transmembrane</keyword>
<protein>
    <recommendedName>
        <fullName evidence="4">DUF4350 domain-containing protein</fullName>
    </recommendedName>
</protein>
<comment type="caution">
    <text evidence="2">The sequence shown here is derived from an EMBL/GenBank/DDBJ whole genome shotgun (WGS) entry which is preliminary data.</text>
</comment>
<gene>
    <name evidence="2" type="ORF">DN068_15710</name>
</gene>
<evidence type="ECO:0000313" key="3">
    <source>
        <dbReference type="Proteomes" id="UP000248745"/>
    </source>
</evidence>
<name>A0A2W2AVH0_9BACT</name>
<accession>A0A2W2AVH0</accession>
<sequence length="421" mass="48236">MASGCNFKKKTSWNVTLRKEDKIPYGSYIAYNSLPYYFPSARIEAVSNAFRYENIDGKMVYHDDSAAMVVLNGLSFYATDNEVDNLIHFAREGNELFLICSTLDSKLAERLGCEKDDGESDEEMPLSPFNPGKKNIAALKMMGDTNKTYGMNGRSLQGFFVLPQEDTSHSNTSEITGADTAVDYIERNPVVVNSDESDDATKPDILSRGPKGPNLIRYRIGRGHITLLGTPLALSNYFLLQKDNRIYADQIWHSFPANISTIYWNDYFKRRIQPASFWALFDHPATSAALYIALITLLLYVLFEGKRRQAIIPIVPKLQNSSVSFVETVGRLYYNKGNHRNLAEKMVQHYLEWVRTHYYLNTNQVNEIFIQQLTIKSGLPEMVVREMIRLVHEVRIDNVAIDEAYLYHLHNTIQQFYKNND</sequence>
<evidence type="ECO:0008006" key="4">
    <source>
        <dbReference type="Google" id="ProtNLM"/>
    </source>
</evidence>
<organism evidence="2 3">
    <name type="scientific">Taibaiella soli</name>
    <dbReference type="NCBI Taxonomy" id="1649169"/>
    <lineage>
        <taxon>Bacteria</taxon>
        <taxon>Pseudomonadati</taxon>
        <taxon>Bacteroidota</taxon>
        <taxon>Chitinophagia</taxon>
        <taxon>Chitinophagales</taxon>
        <taxon>Chitinophagaceae</taxon>
        <taxon>Taibaiella</taxon>
    </lineage>
</organism>
<keyword evidence="1" id="KW-0472">Membrane</keyword>
<feature type="transmembrane region" description="Helical" evidence="1">
    <location>
        <begin position="277"/>
        <end position="303"/>
    </location>
</feature>
<dbReference type="AlphaFoldDB" id="A0A2W2AVH0"/>
<dbReference type="Proteomes" id="UP000248745">
    <property type="component" value="Unassembled WGS sequence"/>
</dbReference>
<keyword evidence="3" id="KW-1185">Reference proteome</keyword>
<keyword evidence="1" id="KW-1133">Transmembrane helix</keyword>